<evidence type="ECO:0000313" key="1">
    <source>
        <dbReference type="EMBL" id="KAF5939817.1"/>
    </source>
</evidence>
<protein>
    <submittedName>
        <fullName evidence="1">Uncharacterized protein</fullName>
    </submittedName>
</protein>
<reference evidence="2" key="1">
    <citation type="journal article" date="2020" name="Nat. Commun.">
        <title>Genome assembly of wild tea tree DASZ reveals pedigree and selection history of tea varieties.</title>
        <authorList>
            <person name="Zhang W."/>
            <person name="Zhang Y."/>
            <person name="Qiu H."/>
            <person name="Guo Y."/>
            <person name="Wan H."/>
            <person name="Zhang X."/>
            <person name="Scossa F."/>
            <person name="Alseekh S."/>
            <person name="Zhang Q."/>
            <person name="Wang P."/>
            <person name="Xu L."/>
            <person name="Schmidt M.H."/>
            <person name="Jia X."/>
            <person name="Li D."/>
            <person name="Zhu A."/>
            <person name="Guo F."/>
            <person name="Chen W."/>
            <person name="Ni D."/>
            <person name="Usadel B."/>
            <person name="Fernie A.R."/>
            <person name="Wen W."/>
        </authorList>
    </citation>
    <scope>NUCLEOTIDE SEQUENCE [LARGE SCALE GENOMIC DNA]</scope>
    <source>
        <strain evidence="2">cv. G240</strain>
    </source>
</reference>
<gene>
    <name evidence="1" type="ORF">HYC85_020984</name>
</gene>
<dbReference type="Proteomes" id="UP000593564">
    <property type="component" value="Unassembled WGS sequence"/>
</dbReference>
<dbReference type="EMBL" id="JACBKZ010000010">
    <property type="protein sequence ID" value="KAF5939817.1"/>
    <property type="molecule type" value="Genomic_DNA"/>
</dbReference>
<evidence type="ECO:0000313" key="2">
    <source>
        <dbReference type="Proteomes" id="UP000593564"/>
    </source>
</evidence>
<proteinExistence type="predicted"/>
<name>A0A7J7GH44_CAMSI</name>
<reference evidence="1 2" key="2">
    <citation type="submission" date="2020-07" db="EMBL/GenBank/DDBJ databases">
        <title>Genome assembly of wild tea tree DASZ reveals pedigree and selection history of tea varieties.</title>
        <authorList>
            <person name="Zhang W."/>
        </authorList>
    </citation>
    <scope>NUCLEOTIDE SEQUENCE [LARGE SCALE GENOMIC DNA]</scope>
    <source>
        <strain evidence="2">cv. G240</strain>
        <tissue evidence="1">Leaf</tissue>
    </source>
</reference>
<comment type="caution">
    <text evidence="1">The sequence shown here is derived from an EMBL/GenBank/DDBJ whole genome shotgun (WGS) entry which is preliminary data.</text>
</comment>
<dbReference type="AlphaFoldDB" id="A0A7J7GH44"/>
<sequence>MIIKGGWEKLGQDHGGGRVREELDRNGTKLGKSWVAVVRIVVGDGNCGS</sequence>
<accession>A0A7J7GH44</accession>
<keyword evidence="2" id="KW-1185">Reference proteome</keyword>
<organism evidence="1 2">
    <name type="scientific">Camellia sinensis</name>
    <name type="common">Tea plant</name>
    <name type="synonym">Thea sinensis</name>
    <dbReference type="NCBI Taxonomy" id="4442"/>
    <lineage>
        <taxon>Eukaryota</taxon>
        <taxon>Viridiplantae</taxon>
        <taxon>Streptophyta</taxon>
        <taxon>Embryophyta</taxon>
        <taxon>Tracheophyta</taxon>
        <taxon>Spermatophyta</taxon>
        <taxon>Magnoliopsida</taxon>
        <taxon>eudicotyledons</taxon>
        <taxon>Gunneridae</taxon>
        <taxon>Pentapetalae</taxon>
        <taxon>asterids</taxon>
        <taxon>Ericales</taxon>
        <taxon>Theaceae</taxon>
        <taxon>Camellia</taxon>
    </lineage>
</organism>